<reference evidence="1 2" key="1">
    <citation type="submission" date="2018-03" db="EMBL/GenBank/DDBJ databases">
        <title>Neisseria weixii sp. nov., isolated from the intestinal contents of Tibetan Plateau pika (Ochotona curzoniae) in Yushu, Qinghai Province, China.</title>
        <authorList>
            <person name="Gui Z."/>
        </authorList>
    </citation>
    <scope>NUCLEOTIDE SEQUENCE [LARGE SCALE GENOMIC DNA]</scope>
    <source>
        <strain evidence="1 2">ATCC 51483</strain>
    </source>
</reference>
<keyword evidence="2" id="KW-1185">Reference proteome</keyword>
<dbReference type="AlphaFoldDB" id="A0A2P7U0H9"/>
<sequence length="73" mass="8323">MQSGRDKSATEIESEVNAFQVGFRHHESLEQNQALNQAVQTISVPLRGNCRRSAYHLFEFTLKHFIITLIHAA</sequence>
<gene>
    <name evidence="1" type="ORF">C7N83_06145</name>
</gene>
<dbReference type="Proteomes" id="UP000241868">
    <property type="component" value="Unassembled WGS sequence"/>
</dbReference>
<evidence type="ECO:0000313" key="1">
    <source>
        <dbReference type="EMBL" id="PSJ80469.1"/>
    </source>
</evidence>
<dbReference type="EMBL" id="PXYY01000029">
    <property type="protein sequence ID" value="PSJ80469.1"/>
    <property type="molecule type" value="Genomic_DNA"/>
</dbReference>
<evidence type="ECO:0000313" key="2">
    <source>
        <dbReference type="Proteomes" id="UP000241868"/>
    </source>
</evidence>
<accession>A0A2P7U0H9</accession>
<organism evidence="1 2">
    <name type="scientific">Neisseria iguanae</name>
    <dbReference type="NCBI Taxonomy" id="90242"/>
    <lineage>
        <taxon>Bacteria</taxon>
        <taxon>Pseudomonadati</taxon>
        <taxon>Pseudomonadota</taxon>
        <taxon>Betaproteobacteria</taxon>
        <taxon>Neisseriales</taxon>
        <taxon>Neisseriaceae</taxon>
        <taxon>Neisseria</taxon>
    </lineage>
</organism>
<name>A0A2P7U0H9_9NEIS</name>
<protein>
    <submittedName>
        <fullName evidence="1">Uncharacterized protein</fullName>
    </submittedName>
</protein>
<comment type="caution">
    <text evidence="1">The sequence shown here is derived from an EMBL/GenBank/DDBJ whole genome shotgun (WGS) entry which is preliminary data.</text>
</comment>
<proteinExistence type="predicted"/>